<keyword evidence="2" id="KW-1185">Reference proteome</keyword>
<accession>A0ACB7ZY33</accession>
<reference evidence="1" key="1">
    <citation type="journal article" date="2021" name="New Phytol.">
        <title>Evolutionary innovations through gain and loss of genes in the ectomycorrhizal Boletales.</title>
        <authorList>
            <person name="Wu G."/>
            <person name="Miyauchi S."/>
            <person name="Morin E."/>
            <person name="Kuo A."/>
            <person name="Drula E."/>
            <person name="Varga T."/>
            <person name="Kohler A."/>
            <person name="Feng B."/>
            <person name="Cao Y."/>
            <person name="Lipzen A."/>
            <person name="Daum C."/>
            <person name="Hundley H."/>
            <person name="Pangilinan J."/>
            <person name="Johnson J."/>
            <person name="Barry K."/>
            <person name="LaButti K."/>
            <person name="Ng V."/>
            <person name="Ahrendt S."/>
            <person name="Min B."/>
            <person name="Choi I.G."/>
            <person name="Park H."/>
            <person name="Plett J.M."/>
            <person name="Magnuson J."/>
            <person name="Spatafora J.W."/>
            <person name="Nagy L.G."/>
            <person name="Henrissat B."/>
            <person name="Grigoriev I.V."/>
            <person name="Yang Z.L."/>
            <person name="Xu J."/>
            <person name="Martin F.M."/>
        </authorList>
    </citation>
    <scope>NUCLEOTIDE SEQUENCE</scope>
    <source>
        <strain evidence="1">ATCC 28755</strain>
    </source>
</reference>
<organism evidence="1 2">
    <name type="scientific">Hygrophoropsis aurantiaca</name>
    <dbReference type="NCBI Taxonomy" id="72124"/>
    <lineage>
        <taxon>Eukaryota</taxon>
        <taxon>Fungi</taxon>
        <taxon>Dikarya</taxon>
        <taxon>Basidiomycota</taxon>
        <taxon>Agaricomycotina</taxon>
        <taxon>Agaricomycetes</taxon>
        <taxon>Agaricomycetidae</taxon>
        <taxon>Boletales</taxon>
        <taxon>Coniophorineae</taxon>
        <taxon>Hygrophoropsidaceae</taxon>
        <taxon>Hygrophoropsis</taxon>
    </lineage>
</organism>
<dbReference type="EMBL" id="MU268150">
    <property type="protein sequence ID" value="KAH7905643.1"/>
    <property type="molecule type" value="Genomic_DNA"/>
</dbReference>
<sequence>PFPCQWSHQLFDSRGMCYNIISYVEHECTHRSQTKRQTVDCNNISCIFSGSHPTAEHECSATCEQSMLPDQRLITESTSGPCSSCAGSVNGQ</sequence>
<evidence type="ECO:0000313" key="2">
    <source>
        <dbReference type="Proteomes" id="UP000790377"/>
    </source>
</evidence>
<name>A0ACB7ZY33_9AGAM</name>
<comment type="caution">
    <text evidence="1">The sequence shown here is derived from an EMBL/GenBank/DDBJ whole genome shotgun (WGS) entry which is preliminary data.</text>
</comment>
<protein>
    <submittedName>
        <fullName evidence="1">Uncharacterized protein</fullName>
    </submittedName>
</protein>
<proteinExistence type="predicted"/>
<feature type="non-terminal residue" evidence="1">
    <location>
        <position position="1"/>
    </location>
</feature>
<evidence type="ECO:0000313" key="1">
    <source>
        <dbReference type="EMBL" id="KAH7905643.1"/>
    </source>
</evidence>
<gene>
    <name evidence="1" type="ORF">BJ138DRAFT_1017431</name>
</gene>
<dbReference type="Proteomes" id="UP000790377">
    <property type="component" value="Unassembled WGS sequence"/>
</dbReference>